<name>A0A4R7BWV0_9HYPH</name>
<dbReference type="OrthoDB" id="9797534at2"/>
<comment type="similarity">
    <text evidence="8 9">Belongs to the TRAP transporter small permease family.</text>
</comment>
<dbReference type="Pfam" id="PF04290">
    <property type="entry name" value="DctQ"/>
    <property type="match status" value="1"/>
</dbReference>
<feature type="domain" description="Tripartite ATP-independent periplasmic transporters DctQ component" evidence="10">
    <location>
        <begin position="35"/>
        <end position="165"/>
    </location>
</feature>
<dbReference type="PANTHER" id="PTHR35011">
    <property type="entry name" value="2,3-DIKETO-L-GULONATE TRAP TRANSPORTER SMALL PERMEASE PROTEIN YIAM"/>
    <property type="match status" value="1"/>
</dbReference>
<feature type="transmembrane region" description="Helical" evidence="9">
    <location>
        <begin position="12"/>
        <end position="37"/>
    </location>
</feature>
<proteinExistence type="inferred from homology"/>
<evidence type="ECO:0000256" key="3">
    <source>
        <dbReference type="ARBA" id="ARBA00022475"/>
    </source>
</evidence>
<evidence type="ECO:0000313" key="11">
    <source>
        <dbReference type="EMBL" id="TDR90364.1"/>
    </source>
</evidence>
<comment type="subcellular location">
    <subcellularLocation>
        <location evidence="1 9">Cell inner membrane</location>
        <topology evidence="1 9">Multi-pass membrane protein</topology>
    </subcellularLocation>
</comment>
<sequence length="180" mass="19523">MSSTLGRAAGLVVRTVDALGWLGGQFANLGIWLLTAFVTYDVALRTLAEPTLWAGEVSVYLMLAIAFLGAGATQAVDGHFRVTFVRDMFPPRGRAVLDVISLLLALVFALIFTWGAYTLLSFSWMLDLRTSTILQVPLWIMQACMFVGGILLSLATLRDLIRVAREGSVVADEAEGIDVI</sequence>
<keyword evidence="5 9" id="KW-0812">Transmembrane</keyword>
<keyword evidence="12" id="KW-1185">Reference proteome</keyword>
<keyword evidence="4 9" id="KW-0997">Cell inner membrane</keyword>
<comment type="subunit">
    <text evidence="9">The complex comprises the extracytoplasmic solute receptor protein and the two transmembrane proteins.</text>
</comment>
<evidence type="ECO:0000313" key="12">
    <source>
        <dbReference type="Proteomes" id="UP000295122"/>
    </source>
</evidence>
<dbReference type="AlphaFoldDB" id="A0A4R7BWV0"/>
<keyword evidence="2 9" id="KW-0813">Transport</keyword>
<feature type="transmembrane region" description="Helical" evidence="9">
    <location>
        <begin position="57"/>
        <end position="76"/>
    </location>
</feature>
<organism evidence="11 12">
    <name type="scientific">Enterovirga rhinocerotis</name>
    <dbReference type="NCBI Taxonomy" id="1339210"/>
    <lineage>
        <taxon>Bacteria</taxon>
        <taxon>Pseudomonadati</taxon>
        <taxon>Pseudomonadota</taxon>
        <taxon>Alphaproteobacteria</taxon>
        <taxon>Hyphomicrobiales</taxon>
        <taxon>Methylobacteriaceae</taxon>
        <taxon>Enterovirga</taxon>
    </lineage>
</organism>
<evidence type="ECO:0000259" key="10">
    <source>
        <dbReference type="Pfam" id="PF04290"/>
    </source>
</evidence>
<feature type="transmembrane region" description="Helical" evidence="9">
    <location>
        <begin position="137"/>
        <end position="157"/>
    </location>
</feature>
<evidence type="ECO:0000256" key="8">
    <source>
        <dbReference type="ARBA" id="ARBA00038436"/>
    </source>
</evidence>
<evidence type="ECO:0000256" key="2">
    <source>
        <dbReference type="ARBA" id="ARBA00022448"/>
    </source>
</evidence>
<feature type="transmembrane region" description="Helical" evidence="9">
    <location>
        <begin position="96"/>
        <end position="117"/>
    </location>
</feature>
<evidence type="ECO:0000256" key="6">
    <source>
        <dbReference type="ARBA" id="ARBA00022989"/>
    </source>
</evidence>
<dbReference type="GO" id="GO:0005886">
    <property type="term" value="C:plasma membrane"/>
    <property type="evidence" value="ECO:0007669"/>
    <property type="project" value="UniProtKB-SubCell"/>
</dbReference>
<evidence type="ECO:0000256" key="7">
    <source>
        <dbReference type="ARBA" id="ARBA00023136"/>
    </source>
</evidence>
<dbReference type="InterPro" id="IPR055348">
    <property type="entry name" value="DctQ"/>
</dbReference>
<comment type="caution">
    <text evidence="11">The sequence shown here is derived from an EMBL/GenBank/DDBJ whole genome shotgun (WGS) entry which is preliminary data.</text>
</comment>
<keyword evidence="3" id="KW-1003">Cell membrane</keyword>
<protein>
    <recommendedName>
        <fullName evidence="9">TRAP transporter small permease protein</fullName>
    </recommendedName>
</protein>
<dbReference type="Proteomes" id="UP000295122">
    <property type="component" value="Unassembled WGS sequence"/>
</dbReference>
<keyword evidence="6 9" id="KW-1133">Transmembrane helix</keyword>
<comment type="function">
    <text evidence="9">Part of the tripartite ATP-independent periplasmic (TRAP) transport system.</text>
</comment>
<accession>A0A4R7BWV0</accession>
<evidence type="ECO:0000256" key="5">
    <source>
        <dbReference type="ARBA" id="ARBA00022692"/>
    </source>
</evidence>
<gene>
    <name evidence="11" type="ORF">EV668_3215</name>
</gene>
<evidence type="ECO:0000256" key="4">
    <source>
        <dbReference type="ARBA" id="ARBA00022519"/>
    </source>
</evidence>
<keyword evidence="7 9" id="KW-0472">Membrane</keyword>
<dbReference type="PANTHER" id="PTHR35011:SF2">
    <property type="entry name" value="2,3-DIKETO-L-GULONATE TRAP TRANSPORTER SMALL PERMEASE PROTEIN YIAM"/>
    <property type="match status" value="1"/>
</dbReference>
<dbReference type="GO" id="GO:0015740">
    <property type="term" value="P:C4-dicarboxylate transport"/>
    <property type="evidence" value="ECO:0007669"/>
    <property type="project" value="TreeGrafter"/>
</dbReference>
<dbReference type="EMBL" id="SNZR01000013">
    <property type="protein sequence ID" value="TDR90364.1"/>
    <property type="molecule type" value="Genomic_DNA"/>
</dbReference>
<dbReference type="GO" id="GO:0022857">
    <property type="term" value="F:transmembrane transporter activity"/>
    <property type="evidence" value="ECO:0007669"/>
    <property type="project" value="UniProtKB-UniRule"/>
</dbReference>
<evidence type="ECO:0000256" key="1">
    <source>
        <dbReference type="ARBA" id="ARBA00004429"/>
    </source>
</evidence>
<dbReference type="RefSeq" id="WP_133771700.1">
    <property type="nucleotide sequence ID" value="NZ_SNZR01000013.1"/>
</dbReference>
<evidence type="ECO:0000256" key="9">
    <source>
        <dbReference type="RuleBase" id="RU369079"/>
    </source>
</evidence>
<dbReference type="InterPro" id="IPR007387">
    <property type="entry name" value="TRAP_DctQ"/>
</dbReference>
<reference evidence="11 12" key="1">
    <citation type="submission" date="2019-03" db="EMBL/GenBank/DDBJ databases">
        <title>Genomic Encyclopedia of Type Strains, Phase IV (KMG-IV): sequencing the most valuable type-strain genomes for metagenomic binning, comparative biology and taxonomic classification.</title>
        <authorList>
            <person name="Goeker M."/>
        </authorList>
    </citation>
    <scope>NUCLEOTIDE SEQUENCE [LARGE SCALE GENOMIC DNA]</scope>
    <source>
        <strain evidence="11 12">DSM 25903</strain>
    </source>
</reference>